<dbReference type="InterPro" id="IPR021147">
    <property type="entry name" value="DUF697"/>
</dbReference>
<dbReference type="GO" id="GO:0016020">
    <property type="term" value="C:membrane"/>
    <property type="evidence" value="ECO:0007669"/>
    <property type="project" value="UniProtKB-SubCell"/>
</dbReference>
<dbReference type="EMBL" id="PDEA01000001">
    <property type="protein sequence ID" value="PEH88503.1"/>
    <property type="molecule type" value="Genomic_DNA"/>
</dbReference>
<evidence type="ECO:0000313" key="7">
    <source>
        <dbReference type="EMBL" id="PEH88503.1"/>
    </source>
</evidence>
<feature type="compositionally biased region" description="Low complexity" evidence="5">
    <location>
        <begin position="1"/>
        <end position="23"/>
    </location>
</feature>
<dbReference type="OrthoDB" id="384184at2"/>
<comment type="caution">
    <text evidence="7">The sequence shown here is derived from an EMBL/GenBank/DDBJ whole genome shotgun (WGS) entry which is preliminary data.</text>
</comment>
<dbReference type="Pfam" id="PF05128">
    <property type="entry name" value="DUF697"/>
    <property type="match status" value="1"/>
</dbReference>
<accession>A0A2A7UTB0</accession>
<keyword evidence="3 6" id="KW-1133">Transmembrane helix</keyword>
<evidence type="ECO:0000313" key="8">
    <source>
        <dbReference type="Proteomes" id="UP000220246"/>
    </source>
</evidence>
<name>A0A2A7UTB0_COMTR</name>
<evidence type="ECO:0000256" key="3">
    <source>
        <dbReference type="ARBA" id="ARBA00022989"/>
    </source>
</evidence>
<feature type="transmembrane region" description="Helical" evidence="6">
    <location>
        <begin position="54"/>
        <end position="73"/>
    </location>
</feature>
<evidence type="ECO:0000256" key="6">
    <source>
        <dbReference type="SAM" id="Phobius"/>
    </source>
</evidence>
<feature type="transmembrane region" description="Helical" evidence="6">
    <location>
        <begin position="93"/>
        <end position="112"/>
    </location>
</feature>
<evidence type="ECO:0000256" key="1">
    <source>
        <dbReference type="ARBA" id="ARBA00004141"/>
    </source>
</evidence>
<sequence length="430" mass="44879">MASSTTGARPAAPAPAANMPSSPQCSARTWTPDSAAHALPLGESPAMHRTTRRILMALLAAFLAYVAVFTVAMVSQLADAADRVHAGAGQWTFWGLLALLAVAVVVPTALLLRLPAALQPPASDAPAAQVAYQTRLRQHLARNAHLTGQPLQAENDVAQALAQLQTLADAETRRTAASVLASTALLQNGRLDGLVVLASQLRLVWRVARIYGLRPSLRQMGYLYGNVGACMLLANSLDEMDFAELAAPLVQATTPAALASVPGLGAMGSLLTNSLASGAANAFLTLRVGLMAQAYCAPLQRPEHAAVRRSATVRAAGQLGQLVREAGSSVSQAVYGRMRDAVSQTAQSTVDSVRQSGQTVVDATRDAARSAASTSGAWVDQATGKLHQATLQVADHTARAADAVQHSTQQATQQTRDKLHAAIVALKKKP</sequence>
<gene>
    <name evidence="7" type="ORF">CRM82_07710</name>
</gene>
<keyword evidence="2 6" id="KW-0812">Transmembrane</keyword>
<feature type="region of interest" description="Disordered" evidence="5">
    <location>
        <begin position="1"/>
        <end position="30"/>
    </location>
</feature>
<keyword evidence="4 6" id="KW-0472">Membrane</keyword>
<proteinExistence type="predicted"/>
<comment type="subcellular location">
    <subcellularLocation>
        <location evidence="1">Membrane</location>
        <topology evidence="1">Multi-pass membrane protein</topology>
    </subcellularLocation>
</comment>
<keyword evidence="8" id="KW-1185">Reference proteome</keyword>
<organism evidence="7 8">
    <name type="scientific">Comamonas terrigena</name>
    <dbReference type="NCBI Taxonomy" id="32013"/>
    <lineage>
        <taxon>Bacteria</taxon>
        <taxon>Pseudomonadati</taxon>
        <taxon>Pseudomonadota</taxon>
        <taxon>Betaproteobacteria</taxon>
        <taxon>Burkholderiales</taxon>
        <taxon>Comamonadaceae</taxon>
        <taxon>Comamonas</taxon>
    </lineage>
</organism>
<evidence type="ECO:0000256" key="4">
    <source>
        <dbReference type="ARBA" id="ARBA00023136"/>
    </source>
</evidence>
<dbReference type="STRING" id="1219032.GCA_001515545_03060"/>
<evidence type="ECO:0000256" key="5">
    <source>
        <dbReference type="SAM" id="MobiDB-lite"/>
    </source>
</evidence>
<protein>
    <submittedName>
        <fullName evidence="7">DUF697 domain-containing protein</fullName>
    </submittedName>
</protein>
<reference evidence="8" key="1">
    <citation type="submission" date="2017-09" db="EMBL/GenBank/DDBJ databases">
        <title>FDA dAtabase for Regulatory Grade micrObial Sequences (FDA-ARGOS): Supporting development and validation of Infectious Disease Dx tests.</title>
        <authorList>
            <person name="Minogue T."/>
            <person name="Wolcott M."/>
            <person name="Wasieloski L."/>
            <person name="Aguilar W."/>
            <person name="Moore D."/>
            <person name="Tallon L."/>
            <person name="Sadzewicz L."/>
            <person name="Ott S."/>
            <person name="Zhao X."/>
            <person name="Nagaraj S."/>
            <person name="Vavikolanu K."/>
            <person name="Aluvathingal J."/>
            <person name="Nadendla S."/>
            <person name="Sichtig H."/>
        </authorList>
    </citation>
    <scope>NUCLEOTIDE SEQUENCE [LARGE SCALE GENOMIC DNA]</scope>
    <source>
        <strain evidence="8">FDAARGOS_394</strain>
    </source>
</reference>
<dbReference type="Proteomes" id="UP000220246">
    <property type="component" value="Unassembled WGS sequence"/>
</dbReference>
<evidence type="ECO:0000256" key="2">
    <source>
        <dbReference type="ARBA" id="ARBA00022692"/>
    </source>
</evidence>
<dbReference type="AlphaFoldDB" id="A0A2A7UTB0"/>